<protein>
    <recommendedName>
        <fullName evidence="4">Glycosyltransferase 2-like domain-containing protein</fullName>
    </recommendedName>
</protein>
<reference evidence="5 6" key="1">
    <citation type="submission" date="2017-04" db="EMBL/GenBank/DDBJ databases">
        <title>Novel microbial lineages endemic to geothermal iron-oxide mats fill important gaps in the evolutionary history of Archaea.</title>
        <authorList>
            <person name="Jay Z.J."/>
            <person name="Beam J.P."/>
            <person name="Dlakic M."/>
            <person name="Rusch D.B."/>
            <person name="Kozubal M.A."/>
            <person name="Inskeep W.P."/>
        </authorList>
    </citation>
    <scope>NUCLEOTIDE SEQUENCE [LARGE SCALE GENOMIC DNA]</scope>
    <source>
        <strain evidence="5">BE_D</strain>
    </source>
</reference>
<evidence type="ECO:0000259" key="4">
    <source>
        <dbReference type="Pfam" id="PF00535"/>
    </source>
</evidence>
<dbReference type="AlphaFoldDB" id="A0A2R6C9G3"/>
<evidence type="ECO:0000256" key="3">
    <source>
        <dbReference type="ARBA" id="ARBA00022679"/>
    </source>
</evidence>
<dbReference type="SUPFAM" id="SSF53448">
    <property type="entry name" value="Nucleotide-diphospho-sugar transferases"/>
    <property type="match status" value="1"/>
</dbReference>
<name>A0A2R6C9G3_9ARCH</name>
<comment type="caution">
    <text evidence="5">The sequence shown here is derived from an EMBL/GenBank/DDBJ whole genome shotgun (WGS) entry which is preliminary data.</text>
</comment>
<keyword evidence="2" id="KW-0328">Glycosyltransferase</keyword>
<comment type="similarity">
    <text evidence="1">Belongs to the glycosyltransferase 2 family.</text>
</comment>
<dbReference type="Pfam" id="PF00535">
    <property type="entry name" value="Glycos_transf_2"/>
    <property type="match status" value="1"/>
</dbReference>
<dbReference type="InterPro" id="IPR029044">
    <property type="entry name" value="Nucleotide-diphossugar_trans"/>
</dbReference>
<evidence type="ECO:0000313" key="5">
    <source>
        <dbReference type="EMBL" id="PSO07537.1"/>
    </source>
</evidence>
<gene>
    <name evidence="5" type="ORF">B9Q04_10375</name>
</gene>
<dbReference type="CDD" id="cd04186">
    <property type="entry name" value="GT_2_like_c"/>
    <property type="match status" value="1"/>
</dbReference>
<dbReference type="EMBL" id="NEXF01000233">
    <property type="protein sequence ID" value="PSO07537.1"/>
    <property type="molecule type" value="Genomic_DNA"/>
</dbReference>
<feature type="domain" description="Glycosyltransferase 2-like" evidence="4">
    <location>
        <begin position="46"/>
        <end position="210"/>
    </location>
</feature>
<dbReference type="GO" id="GO:0016757">
    <property type="term" value="F:glycosyltransferase activity"/>
    <property type="evidence" value="ECO:0007669"/>
    <property type="project" value="UniProtKB-KW"/>
</dbReference>
<dbReference type="Proteomes" id="UP000242015">
    <property type="component" value="Unassembled WGS sequence"/>
</dbReference>
<organism evidence="5 6">
    <name type="scientific">Candidatus Marsarchaeota G2 archaeon BE_D</name>
    <dbReference type="NCBI Taxonomy" id="1978158"/>
    <lineage>
        <taxon>Archaea</taxon>
        <taxon>Candidatus Marsarchaeota</taxon>
        <taxon>Candidatus Marsarchaeota group 2</taxon>
    </lineage>
</organism>
<sequence length="352" mass="41032">MELQRGCCIDGKECYSKIHNLYIHLRRVKYVGSFSKTTSIEQPLISLIILNHNGLTQNKEMLTQCIKDALSVRLNKEVILVDNGSTDNSLEYVVKTFPRCIRYITLDENLGYSRGMNEGAKHASPNSKYLFFVNNDVSFSEDVVSGMIDILEKNPDAAIVGAGIWHRDRVFVGSTLDIRLTHHTPRAKEIPYNVSAVENFIAVRTEVFKKLGGFEPNIFQVYDEADLCLRAWLAGYRVMCDPRLVVYHRHRLPIKRGNPERVLRFMRNKYFIMIKYYDLHYLALYIPIKFFTDIWWSIADPSWRRRRSIIMVFKSISDLIQNLPTYWERRMAASIIRTRSIKHLIQMGIIAK</sequence>
<evidence type="ECO:0000256" key="1">
    <source>
        <dbReference type="ARBA" id="ARBA00006739"/>
    </source>
</evidence>
<keyword evidence="3" id="KW-0808">Transferase</keyword>
<evidence type="ECO:0000313" key="6">
    <source>
        <dbReference type="Proteomes" id="UP000242015"/>
    </source>
</evidence>
<dbReference type="PANTHER" id="PTHR43179:SF12">
    <property type="entry name" value="GALACTOFURANOSYLTRANSFERASE GLFT2"/>
    <property type="match status" value="1"/>
</dbReference>
<accession>A0A2R6C9G3</accession>
<dbReference type="InterPro" id="IPR001173">
    <property type="entry name" value="Glyco_trans_2-like"/>
</dbReference>
<dbReference type="PANTHER" id="PTHR43179">
    <property type="entry name" value="RHAMNOSYLTRANSFERASE WBBL"/>
    <property type="match status" value="1"/>
</dbReference>
<evidence type="ECO:0000256" key="2">
    <source>
        <dbReference type="ARBA" id="ARBA00022676"/>
    </source>
</evidence>
<proteinExistence type="inferred from homology"/>
<dbReference type="Gene3D" id="3.90.550.10">
    <property type="entry name" value="Spore Coat Polysaccharide Biosynthesis Protein SpsA, Chain A"/>
    <property type="match status" value="1"/>
</dbReference>